<sequence>MGEFWDKIPNCENRGKSGLYDLPESMEHILIDCDRSSASCIIWRAASDLWCMRESNWPEIRFETILGCNLAVLRNTKGKKKPGAKMRTAINASSMEEMKKISL</sequence>
<gene>
    <name evidence="2" type="ORF">BJ212DRAFT_522845</name>
    <name evidence="1" type="ORF">BJ212DRAFT_89147</name>
</gene>
<comment type="caution">
    <text evidence="1">The sequence shown here is derived from an EMBL/GenBank/DDBJ whole genome shotgun (WGS) entry which is preliminary data.</text>
</comment>
<keyword evidence="3" id="KW-1185">Reference proteome</keyword>
<reference evidence="1" key="1">
    <citation type="journal article" date="2020" name="New Phytol.">
        <title>Comparative genomics reveals dynamic genome evolution in host specialist ectomycorrhizal fungi.</title>
        <authorList>
            <person name="Lofgren L.A."/>
            <person name="Nguyen N.H."/>
            <person name="Vilgalys R."/>
            <person name="Ruytinx J."/>
            <person name="Liao H.L."/>
            <person name="Branco S."/>
            <person name="Kuo A."/>
            <person name="LaButti K."/>
            <person name="Lipzen A."/>
            <person name="Andreopoulos W."/>
            <person name="Pangilinan J."/>
            <person name="Riley R."/>
            <person name="Hundley H."/>
            <person name="Na H."/>
            <person name="Barry K."/>
            <person name="Grigoriev I.V."/>
            <person name="Stajich J.E."/>
            <person name="Kennedy P.G."/>
        </authorList>
    </citation>
    <scope>NUCLEOTIDE SEQUENCE</scope>
    <source>
        <strain evidence="1">MN1</strain>
    </source>
</reference>
<organism evidence="1 3">
    <name type="scientific">Suillus subaureus</name>
    <dbReference type="NCBI Taxonomy" id="48587"/>
    <lineage>
        <taxon>Eukaryota</taxon>
        <taxon>Fungi</taxon>
        <taxon>Dikarya</taxon>
        <taxon>Basidiomycota</taxon>
        <taxon>Agaricomycotina</taxon>
        <taxon>Agaricomycetes</taxon>
        <taxon>Agaricomycetidae</taxon>
        <taxon>Boletales</taxon>
        <taxon>Suillineae</taxon>
        <taxon>Suillaceae</taxon>
        <taxon>Suillus</taxon>
    </lineage>
</organism>
<evidence type="ECO:0000313" key="2">
    <source>
        <dbReference type="EMBL" id="KAG1824397.1"/>
    </source>
</evidence>
<evidence type="ECO:0000313" key="1">
    <source>
        <dbReference type="EMBL" id="KAG1801048.1"/>
    </source>
</evidence>
<dbReference type="EMBL" id="JABBWG010000105">
    <property type="protein sequence ID" value="KAG1801048.1"/>
    <property type="molecule type" value="Genomic_DNA"/>
</dbReference>
<name>A0A9P7DR61_9AGAM</name>
<dbReference type="OrthoDB" id="3253907at2759"/>
<dbReference type="AlphaFoldDB" id="A0A9P7DR61"/>
<dbReference type="GeneID" id="64637414"/>
<dbReference type="RefSeq" id="XP_041198114.1">
    <property type="nucleotide sequence ID" value="XM_041343398.1"/>
</dbReference>
<accession>A0A9P7DR61</accession>
<dbReference type="Proteomes" id="UP000807769">
    <property type="component" value="Unassembled WGS sequence"/>
</dbReference>
<dbReference type="EMBL" id="JABBWG010000003">
    <property type="protein sequence ID" value="KAG1824397.1"/>
    <property type="molecule type" value="Genomic_DNA"/>
</dbReference>
<protein>
    <submittedName>
        <fullName evidence="1">Uncharacterized protein</fullName>
    </submittedName>
</protein>
<proteinExistence type="predicted"/>
<evidence type="ECO:0000313" key="3">
    <source>
        <dbReference type="Proteomes" id="UP000807769"/>
    </source>
</evidence>